<accession>A0A174UKU5</accession>
<reference evidence="4" key="2">
    <citation type="submission" date="2019-11" db="EMBL/GenBank/DDBJ databases">
        <authorList>
            <person name="Feng L."/>
        </authorList>
    </citation>
    <scope>NUCLEOTIDE SEQUENCE</scope>
    <source>
        <strain evidence="4">BfaecisLFYP10</strain>
    </source>
</reference>
<reference evidence="2" key="3">
    <citation type="submission" date="2022-08" db="EMBL/GenBank/DDBJ databases">
        <title>Genome Sequencing of Bacteroides fragilis Group Isolates with Nanopore Technology.</title>
        <authorList>
            <person name="Tisza M.J."/>
            <person name="Smith D."/>
            <person name="Dekker J.P."/>
        </authorList>
    </citation>
    <scope>NUCLEOTIDE SEQUENCE</scope>
    <source>
        <strain evidence="2">BFG-351</strain>
        <strain evidence="3">BFG-527</strain>
    </source>
</reference>
<proteinExistence type="predicted"/>
<evidence type="ECO:0000313" key="5">
    <source>
        <dbReference type="Proteomes" id="UP000095606"/>
    </source>
</evidence>
<dbReference type="RefSeq" id="WP_022301454.1">
    <property type="nucleotide sequence ID" value="NZ_CABMFH010000031.1"/>
</dbReference>
<dbReference type="EMBL" id="CZAE01000030">
    <property type="protein sequence ID" value="CUQ20667.1"/>
    <property type="molecule type" value="Genomic_DNA"/>
</dbReference>
<dbReference type="GeneID" id="69589344"/>
<gene>
    <name evidence="4" type="ORF">BFLFYP10_05277</name>
    <name evidence="1" type="ORF">ERS852461_04563</name>
    <name evidence="2" type="ORF">NXW97_10925</name>
    <name evidence="3" type="ORF">NXY30_12720</name>
</gene>
<evidence type="ECO:0000313" key="2">
    <source>
        <dbReference type="EMBL" id="MCS2792514.1"/>
    </source>
</evidence>
<evidence type="ECO:0000313" key="3">
    <source>
        <dbReference type="EMBL" id="UVQ77170.1"/>
    </source>
</evidence>
<dbReference type="Proteomes" id="UP000095606">
    <property type="component" value="Unassembled WGS sequence"/>
</dbReference>
<dbReference type="AlphaFoldDB" id="A0A174UKU5"/>
<dbReference type="Proteomes" id="UP001204548">
    <property type="component" value="Unassembled WGS sequence"/>
</dbReference>
<evidence type="ECO:0000313" key="6">
    <source>
        <dbReference type="Proteomes" id="UP001060104"/>
    </source>
</evidence>
<organism evidence="1 5">
    <name type="scientific">Bacteroides faecis</name>
    <dbReference type="NCBI Taxonomy" id="674529"/>
    <lineage>
        <taxon>Bacteria</taxon>
        <taxon>Pseudomonadati</taxon>
        <taxon>Bacteroidota</taxon>
        <taxon>Bacteroidia</taxon>
        <taxon>Bacteroidales</taxon>
        <taxon>Bacteroidaceae</taxon>
        <taxon>Bacteroides</taxon>
    </lineage>
</organism>
<evidence type="ECO:0000313" key="4">
    <source>
        <dbReference type="EMBL" id="VYS79972.1"/>
    </source>
</evidence>
<accession>A0A6N2RG49</accession>
<dbReference type="Proteomes" id="UP001060104">
    <property type="component" value="Chromosome"/>
</dbReference>
<name>A0A174UKU5_9BACE</name>
<sequence length="47" mass="5268">MNFKLTNLSSINEKYGKTMKLLQDTTWEICANSCGCSGDCGSNWMRS</sequence>
<dbReference type="EMBL" id="CACRSZ010000007">
    <property type="protein sequence ID" value="VYS79972.1"/>
    <property type="molecule type" value="Genomic_DNA"/>
</dbReference>
<dbReference type="EMBL" id="CP103141">
    <property type="protein sequence ID" value="UVQ77170.1"/>
    <property type="molecule type" value="Genomic_DNA"/>
</dbReference>
<reference evidence="1 5" key="1">
    <citation type="submission" date="2015-09" db="EMBL/GenBank/DDBJ databases">
        <authorList>
            <consortium name="Pathogen Informatics"/>
        </authorList>
    </citation>
    <scope>NUCLEOTIDE SEQUENCE [LARGE SCALE GENOMIC DNA]</scope>
    <source>
        <strain evidence="1 5">2789STDY5834846</strain>
    </source>
</reference>
<dbReference type="EMBL" id="JANUTS010000001">
    <property type="protein sequence ID" value="MCS2792514.1"/>
    <property type="molecule type" value="Genomic_DNA"/>
</dbReference>
<evidence type="ECO:0000313" key="1">
    <source>
        <dbReference type="EMBL" id="CUQ20667.1"/>
    </source>
</evidence>
<protein>
    <submittedName>
        <fullName evidence="1">Uncharacterized protein</fullName>
    </submittedName>
</protein>
<keyword evidence="6" id="KW-1185">Reference proteome</keyword>